<dbReference type="EMBL" id="GBXM01097107">
    <property type="protein sequence ID" value="JAH11470.1"/>
    <property type="molecule type" value="Transcribed_RNA"/>
</dbReference>
<sequence>MIFPLSFLFCLTLHSWINAFIYRTGTILTANPARHVALTNALPRLLRSSQSKL</sequence>
<feature type="chain" id="PRO_5002430996" evidence="1">
    <location>
        <begin position="20"/>
        <end position="53"/>
    </location>
</feature>
<protein>
    <submittedName>
        <fullName evidence="2">Uncharacterized protein</fullName>
    </submittedName>
</protein>
<feature type="signal peptide" evidence="1">
    <location>
        <begin position="1"/>
        <end position="19"/>
    </location>
</feature>
<evidence type="ECO:0000313" key="2">
    <source>
        <dbReference type="EMBL" id="JAH11470.1"/>
    </source>
</evidence>
<reference evidence="2" key="1">
    <citation type="submission" date="2014-11" db="EMBL/GenBank/DDBJ databases">
        <authorList>
            <person name="Amaro Gonzalez C."/>
        </authorList>
    </citation>
    <scope>NUCLEOTIDE SEQUENCE</scope>
</reference>
<name>A0A0E9Q555_ANGAN</name>
<keyword evidence="1" id="KW-0732">Signal</keyword>
<evidence type="ECO:0000256" key="1">
    <source>
        <dbReference type="SAM" id="SignalP"/>
    </source>
</evidence>
<accession>A0A0E9Q555</accession>
<dbReference type="AlphaFoldDB" id="A0A0E9Q555"/>
<organism evidence="2">
    <name type="scientific">Anguilla anguilla</name>
    <name type="common">European freshwater eel</name>
    <name type="synonym">Muraena anguilla</name>
    <dbReference type="NCBI Taxonomy" id="7936"/>
    <lineage>
        <taxon>Eukaryota</taxon>
        <taxon>Metazoa</taxon>
        <taxon>Chordata</taxon>
        <taxon>Craniata</taxon>
        <taxon>Vertebrata</taxon>
        <taxon>Euteleostomi</taxon>
        <taxon>Actinopterygii</taxon>
        <taxon>Neopterygii</taxon>
        <taxon>Teleostei</taxon>
        <taxon>Anguilliformes</taxon>
        <taxon>Anguillidae</taxon>
        <taxon>Anguilla</taxon>
    </lineage>
</organism>
<reference evidence="2" key="2">
    <citation type="journal article" date="2015" name="Fish Shellfish Immunol.">
        <title>Early steps in the European eel (Anguilla anguilla)-Vibrio vulnificus interaction in the gills: Role of the RtxA13 toxin.</title>
        <authorList>
            <person name="Callol A."/>
            <person name="Pajuelo D."/>
            <person name="Ebbesson L."/>
            <person name="Teles M."/>
            <person name="MacKenzie S."/>
            <person name="Amaro C."/>
        </authorList>
    </citation>
    <scope>NUCLEOTIDE SEQUENCE</scope>
</reference>
<proteinExistence type="predicted"/>